<comment type="caution">
    <text evidence="1">The sequence shown here is derived from an EMBL/GenBank/DDBJ whole genome shotgun (WGS) entry which is preliminary data.</text>
</comment>
<evidence type="ECO:0000313" key="2">
    <source>
        <dbReference type="Proteomes" id="UP000622707"/>
    </source>
</evidence>
<proteinExistence type="predicted"/>
<dbReference type="Proteomes" id="UP000622707">
    <property type="component" value="Unassembled WGS sequence"/>
</dbReference>
<gene>
    <name evidence="1" type="ORF">JI746_21735</name>
</gene>
<sequence length="172" mass="18953">MTKLANPTLSRAEYLAVCYALFRGDGCASVSDAFNITEETVQAIAQHAGLNSDLFPKPDRTGTKILPVGDVQDMLGLRADGFPLDTAAQTAGVSPATVQYIEDKAFNVRDQACTGTHGRKKERAYEWALSCDKGWVFAILRLRKTLRKSRRVARALGMCEYRVKAIYALYGQ</sequence>
<evidence type="ECO:0000313" key="1">
    <source>
        <dbReference type="EMBL" id="MBL0427743.1"/>
    </source>
</evidence>
<dbReference type="RefSeq" id="WP_201692376.1">
    <property type="nucleotide sequence ID" value="NZ_JAEQND010000013.1"/>
</dbReference>
<reference evidence="1 2" key="1">
    <citation type="journal article" date="2017" name="Int. J. Syst. Evol. Microbiol.">
        <title>Ramlibacter alkalitolerans sp. nov., alkali-tolerant bacterium isolated from soil of ginseng.</title>
        <authorList>
            <person name="Lee D.H."/>
            <person name="Cha C.J."/>
        </authorList>
    </citation>
    <scope>NUCLEOTIDE SEQUENCE [LARGE SCALE GENOMIC DNA]</scope>
    <source>
        <strain evidence="1 2">KACC 19305</strain>
    </source>
</reference>
<protein>
    <submittedName>
        <fullName evidence="1">Uncharacterized protein</fullName>
    </submittedName>
</protein>
<name>A0ABS1JU16_9BURK</name>
<accession>A0ABS1JU16</accession>
<dbReference type="EMBL" id="JAEQND010000013">
    <property type="protein sequence ID" value="MBL0427743.1"/>
    <property type="molecule type" value="Genomic_DNA"/>
</dbReference>
<keyword evidence="2" id="KW-1185">Reference proteome</keyword>
<organism evidence="1 2">
    <name type="scientific">Ramlibacter alkalitolerans</name>
    <dbReference type="NCBI Taxonomy" id="2039631"/>
    <lineage>
        <taxon>Bacteria</taxon>
        <taxon>Pseudomonadati</taxon>
        <taxon>Pseudomonadota</taxon>
        <taxon>Betaproteobacteria</taxon>
        <taxon>Burkholderiales</taxon>
        <taxon>Comamonadaceae</taxon>
        <taxon>Ramlibacter</taxon>
    </lineage>
</organism>